<proteinExistence type="predicted"/>
<comment type="caution">
    <text evidence="3">The sequence shown here is derived from an EMBL/GenBank/DDBJ whole genome shotgun (WGS) entry which is preliminary data.</text>
</comment>
<dbReference type="Proteomes" id="UP000033710">
    <property type="component" value="Unassembled WGS sequence"/>
</dbReference>
<reference evidence="3 4" key="2">
    <citation type="journal article" date="2015" name="Eukaryot. Cell">
        <title>Asexual propagation of a virulent clone complex in a human and feline outbreak of sporotrichosis.</title>
        <authorList>
            <person name="Teixeira Mde M."/>
            <person name="Rodrigues A.M."/>
            <person name="Tsui C.K."/>
            <person name="de Almeida L.G."/>
            <person name="Van Diepeningen A.D."/>
            <person name="van den Ende B.G."/>
            <person name="Fernandes G.F."/>
            <person name="Kano R."/>
            <person name="Hamelin R.C."/>
            <person name="Lopes-Bezerra L.M."/>
            <person name="Vasconcelos A.T."/>
            <person name="de Hoog S."/>
            <person name="de Camargo Z.P."/>
            <person name="Felipe M.S."/>
        </authorList>
    </citation>
    <scope>NUCLEOTIDE SEQUENCE [LARGE SCALE GENOMIC DNA]</scope>
    <source>
        <strain evidence="3 4">1099-18</strain>
    </source>
</reference>
<dbReference type="GeneID" id="27669385"/>
<evidence type="ECO:0000313" key="3">
    <source>
        <dbReference type="EMBL" id="KJR88147.1"/>
    </source>
</evidence>
<dbReference type="InterPro" id="IPR015995">
    <property type="entry name" value="MlrC_N"/>
</dbReference>
<dbReference type="PIRSF" id="PIRSF012702">
    <property type="entry name" value="UCP012702"/>
    <property type="match status" value="1"/>
</dbReference>
<reference evidence="3 4" key="1">
    <citation type="journal article" date="2014" name="BMC Genomics">
        <title>Comparative genomics of the major fungal agents of human and animal Sporotrichosis: Sporothrix schenckii and Sporothrix brasiliensis.</title>
        <authorList>
            <person name="Teixeira M.M."/>
            <person name="de Almeida L.G."/>
            <person name="Kubitschek-Barreira P."/>
            <person name="Alves F.L."/>
            <person name="Kioshima E.S."/>
            <person name="Abadio A.K."/>
            <person name="Fernandes L."/>
            <person name="Derengowski L.S."/>
            <person name="Ferreira K.S."/>
            <person name="Souza R.C."/>
            <person name="Ruiz J.C."/>
            <person name="de Andrade N.C."/>
            <person name="Paes H.C."/>
            <person name="Nicola A.M."/>
            <person name="Albuquerque P."/>
            <person name="Gerber A.L."/>
            <person name="Martins V.P."/>
            <person name="Peconick L.D."/>
            <person name="Neto A.V."/>
            <person name="Chaucanez C.B."/>
            <person name="Silva P.A."/>
            <person name="Cunha O.L."/>
            <person name="de Oliveira F.F."/>
            <person name="dos Santos T.C."/>
            <person name="Barros A.L."/>
            <person name="Soares M.A."/>
            <person name="de Oliveira L.M."/>
            <person name="Marini M.M."/>
            <person name="Villalobos-Duno H."/>
            <person name="Cunha M.M."/>
            <person name="de Hoog S."/>
            <person name="da Silveira J.F."/>
            <person name="Henrissat B."/>
            <person name="Nino-Vega G.A."/>
            <person name="Cisalpino P.S."/>
            <person name="Mora-Montes H.M."/>
            <person name="Almeida S.R."/>
            <person name="Stajich J.E."/>
            <person name="Lopes-Bezerra L.M."/>
            <person name="Vasconcelos A.T."/>
            <person name="Felipe M.S."/>
        </authorList>
    </citation>
    <scope>NUCLEOTIDE SEQUENCE [LARGE SCALE GENOMIC DNA]</scope>
    <source>
        <strain evidence="3 4">1099-18</strain>
    </source>
</reference>
<feature type="domain" description="Microcystin LR degradation protein MlrC N-terminal" evidence="2">
    <location>
        <begin position="6"/>
        <end position="290"/>
    </location>
</feature>
<evidence type="ECO:0000259" key="1">
    <source>
        <dbReference type="Pfam" id="PF07171"/>
    </source>
</evidence>
<dbReference type="Pfam" id="PF07364">
    <property type="entry name" value="DUF1485"/>
    <property type="match status" value="1"/>
</dbReference>
<dbReference type="AlphaFoldDB" id="A0A0F2MET8"/>
<evidence type="ECO:0000259" key="2">
    <source>
        <dbReference type="Pfam" id="PF07364"/>
    </source>
</evidence>
<dbReference type="InterPro" id="IPR010799">
    <property type="entry name" value="MlrC_C"/>
</dbReference>
<accession>A0A0F2MET8</accession>
<gene>
    <name evidence="3" type="ORF">SPSK_07446</name>
</gene>
<dbReference type="OrthoDB" id="4131805at2759"/>
<dbReference type="KEGG" id="ssck:SPSK_07446"/>
<name>A0A0F2MET8_SPOSC</name>
<dbReference type="RefSeq" id="XP_016590823.1">
    <property type="nucleotide sequence ID" value="XM_016734108.1"/>
</dbReference>
<dbReference type="EMBL" id="AXCR01000004">
    <property type="protein sequence ID" value="KJR88147.1"/>
    <property type="molecule type" value="Genomic_DNA"/>
</dbReference>
<evidence type="ECO:0008006" key="5">
    <source>
        <dbReference type="Google" id="ProtNLM"/>
    </source>
</evidence>
<evidence type="ECO:0000313" key="4">
    <source>
        <dbReference type="Proteomes" id="UP000033710"/>
    </source>
</evidence>
<dbReference type="VEuPathDB" id="FungiDB:SPSK_07446"/>
<dbReference type="Pfam" id="PF07171">
    <property type="entry name" value="MlrC_C"/>
    <property type="match status" value="1"/>
</dbReference>
<feature type="domain" description="Microcystin LR degradation protein MlrC C-terminal" evidence="1">
    <location>
        <begin position="302"/>
        <end position="479"/>
    </location>
</feature>
<organism evidence="3 4">
    <name type="scientific">Sporothrix schenckii 1099-18</name>
    <dbReference type="NCBI Taxonomy" id="1397361"/>
    <lineage>
        <taxon>Eukaryota</taxon>
        <taxon>Fungi</taxon>
        <taxon>Dikarya</taxon>
        <taxon>Ascomycota</taxon>
        <taxon>Pezizomycotina</taxon>
        <taxon>Sordariomycetes</taxon>
        <taxon>Sordariomycetidae</taxon>
        <taxon>Ophiostomatales</taxon>
        <taxon>Ophiostomataceae</taxon>
        <taxon>Sporothrix</taxon>
    </lineage>
</organism>
<sequence length="514" mass="55596">MPRPTIAIAGLACETSTFTPSRTDAPAFHPQRGPDAVGIYRFLDAGTPLAAAADWRGALIGRALPGGMIKRDAYELLAAEIVERLQAIVKDTHLDGLWFDIHGAMVVEGLDDSEADLLRRVRAVIGPDVVVSASMDLHGNVSRELVHMLDLITCYRKAPHEDELDTKERACRNLVQTLVEHSGCRPIKAWVPVPILLPGEQTSTRDEPAKHIYAAVPAVEELSGVLDAAIWVGYAWADEPRNRAAVVVTGWHTEAVAAGAERLARLFWKARAAFHFVAPTGTLDECLDKAFAAPPAAKPFFVSDSGDNPTAGGSGDVTWGLTQLMKRKELKVTHKNEDERPTVIYASIPGPEAVRTAVAAGVGSSVTVTAGAAIDDVHAGPITLTGDVVAIKHGDKHARTEIVLRPKGTLLYVIITDLRKPYHLERDFTDLGLKPREADVVLVKIGYLEPQLYAMAADWMLALTPGGVDQDLQRLGHTRIRRPMFPFDGEFGTPPDLSARLIPLSTEPLAGPDE</sequence>
<protein>
    <recommendedName>
        <fullName evidence="5">Microcystin degradation protein MlrC</fullName>
    </recommendedName>
</protein>
<dbReference type="InterPro" id="IPR009197">
    <property type="entry name" value="MlrC"/>
</dbReference>